<dbReference type="Pfam" id="PF06567">
    <property type="entry name" value="Neural_ProG_Cyt"/>
    <property type="match status" value="1"/>
</dbReference>
<dbReference type="PANTHER" id="PTHR15381:SF1">
    <property type="entry name" value="CHONDROITIN SULFATE PROTEOGLYCAN 5"/>
    <property type="match status" value="1"/>
</dbReference>
<dbReference type="Proteomes" id="UP001482620">
    <property type="component" value="Unassembled WGS sequence"/>
</dbReference>
<feature type="region of interest" description="Disordered" evidence="1">
    <location>
        <begin position="59"/>
        <end position="89"/>
    </location>
</feature>
<feature type="transmembrane region" description="Helical" evidence="2">
    <location>
        <begin position="21"/>
        <end position="46"/>
    </location>
</feature>
<evidence type="ECO:0000313" key="5">
    <source>
        <dbReference type="Proteomes" id="UP001482620"/>
    </source>
</evidence>
<name>A0ABV0SUG0_9TELE</name>
<dbReference type="EMBL" id="JAHRIQ010011914">
    <property type="protein sequence ID" value="MEQ2224250.1"/>
    <property type="molecule type" value="Genomic_DNA"/>
</dbReference>
<dbReference type="InterPro" id="IPR009505">
    <property type="entry name" value="Neural_ProG_Cyt"/>
</dbReference>
<evidence type="ECO:0000313" key="4">
    <source>
        <dbReference type="EMBL" id="MEQ2224250.1"/>
    </source>
</evidence>
<evidence type="ECO:0000256" key="1">
    <source>
        <dbReference type="SAM" id="MobiDB-lite"/>
    </source>
</evidence>
<keyword evidence="2" id="KW-0812">Transmembrane</keyword>
<feature type="non-terminal residue" evidence="4">
    <location>
        <position position="1"/>
    </location>
</feature>
<evidence type="ECO:0000256" key="2">
    <source>
        <dbReference type="SAM" id="Phobius"/>
    </source>
</evidence>
<evidence type="ECO:0000259" key="3">
    <source>
        <dbReference type="Pfam" id="PF06567"/>
    </source>
</evidence>
<feature type="domain" description="Neural chondroitin sulphate proteoglycan cytoplasmic" evidence="3">
    <location>
        <begin position="49"/>
        <end position="89"/>
    </location>
</feature>
<dbReference type="PANTHER" id="PTHR15381">
    <property type="entry name" value="CHONDROITIN SULFATE PROTEOGLYCAN 5 -RELATED"/>
    <property type="match status" value="1"/>
</dbReference>
<proteinExistence type="predicted"/>
<keyword evidence="2" id="KW-0472">Membrane</keyword>
<comment type="caution">
    <text evidence="4">The sequence shown here is derived from an EMBL/GenBank/DDBJ whole genome shotgun (WGS) entry which is preliminary data.</text>
</comment>
<keyword evidence="5" id="KW-1185">Reference proteome</keyword>
<feature type="compositionally biased region" description="Polar residues" evidence="1">
    <location>
        <begin position="74"/>
        <end position="89"/>
    </location>
</feature>
<organism evidence="4 5">
    <name type="scientific">Ilyodon furcidens</name>
    <name type="common">goldbreast splitfin</name>
    <dbReference type="NCBI Taxonomy" id="33524"/>
    <lineage>
        <taxon>Eukaryota</taxon>
        <taxon>Metazoa</taxon>
        <taxon>Chordata</taxon>
        <taxon>Craniata</taxon>
        <taxon>Vertebrata</taxon>
        <taxon>Euteleostomi</taxon>
        <taxon>Actinopterygii</taxon>
        <taxon>Neopterygii</taxon>
        <taxon>Teleostei</taxon>
        <taxon>Neoteleostei</taxon>
        <taxon>Acanthomorphata</taxon>
        <taxon>Ovalentaria</taxon>
        <taxon>Atherinomorphae</taxon>
        <taxon>Cyprinodontiformes</taxon>
        <taxon>Goodeidae</taxon>
        <taxon>Ilyodon</taxon>
    </lineage>
</organism>
<protein>
    <submittedName>
        <fullName evidence="4">Chondroitin sulfate proteoglycan 5</fullName>
    </submittedName>
</protein>
<accession>A0ABV0SUG0</accession>
<sequence>CNVQDYIWHKGARCESVVTEFQVMCLTVGASALVVLLLFMIIVCFAKKLHVLKTENKKLRKRSKYRPSSEQHNDNFSLSTIAEGSHPNKTMSRYTWECKTKEESDCEFHADGRTEGPYPVTMEVTYPHVLPEVTI</sequence>
<reference evidence="4 5" key="1">
    <citation type="submission" date="2021-06" db="EMBL/GenBank/DDBJ databases">
        <authorList>
            <person name="Palmer J.M."/>
        </authorList>
    </citation>
    <scope>NUCLEOTIDE SEQUENCE [LARGE SCALE GENOMIC DNA]</scope>
    <source>
        <strain evidence="5">if_2019</strain>
        <tissue evidence="4">Muscle</tissue>
    </source>
</reference>
<keyword evidence="2" id="KW-1133">Transmembrane helix</keyword>
<gene>
    <name evidence="4" type="primary">CSPG5</name>
    <name evidence="4" type="ORF">ILYODFUR_005574</name>
</gene>